<dbReference type="InterPro" id="IPR027417">
    <property type="entry name" value="P-loop_NTPase"/>
</dbReference>
<dbReference type="RefSeq" id="WP_253475231.1">
    <property type="nucleotide sequence ID" value="NZ_JALJXV010000002.1"/>
</dbReference>
<evidence type="ECO:0000259" key="5">
    <source>
        <dbReference type="Pfam" id="PF21070"/>
    </source>
</evidence>
<dbReference type="PANTHER" id="PTHR36153">
    <property type="entry name" value="INNER MEMBRANE PROTEIN-RELATED"/>
    <property type="match status" value="1"/>
</dbReference>
<evidence type="ECO:0000256" key="1">
    <source>
        <dbReference type="SAM" id="Phobius"/>
    </source>
</evidence>
<evidence type="ECO:0000259" key="4">
    <source>
        <dbReference type="Pfam" id="PF14331"/>
    </source>
</evidence>
<name>A0AAE3G1H4_9GAMM</name>
<sequence>MKKVFAAVTQRWFLGLLGIILLSVLIWLFGPYLALGPMVPFESVVSRAITIALLVLVWGGLTFLRWRRSRRAGEQLGAAIVASASPGDGQNDELRQRFEEAIGFLKQSGQGKNLYQLPWYVIVGPPGSGKTTALIHSGLNFPLDQKYGRDALRGVGGTRNCDWWFTDEAVLLDTAGRYFTQDSDAASDAAEWNSFLDLICKYRKRRPINGVLVTLSAADLLTTSDEGRRHHAATVRKRIDELQRQLQVQVPVYFLVTKCDLIAGFIEFFDDLGHEGRAQVWGMTRPEPIAGGSPAHWLAEQYDALLTRLDARLLERMDQEREPQRRARLFGFPRQMAGLKDNLISFVRDTFEGSGYDRPVMLRGLYFTSGTQEGTPIDRMMDSISRAYGMRVSADVGGTAAAGQGRSYFIHRLLKNVVFPESGLAGVNWRLEVGRAVAQNVAYLALLGVLGVLVAAWFTSYQYNRGYLADVGESLNVHADMATRPVPGDAGLGDVLPRLDALSEVAAEADRYRGNVPFLMGLGLYRGDAVGDAARQAYLQGVRELLVPRVVLLLEQRVGSANTPATEVYAYLKGYLMLADTSRLEREELDAIVRAALLNEFADQRAIAQSLAAHFSAYSDSARSFPAVEVDETLVARARSSLQQASLPALMLRRLEVVYDQRHRDALRLDLQAGLGGDMVFRRRSGVPLSEPVPALYTSAGFQRITGDVGGALVEQFMEDRWVFGEDTLPSGRTARLNLAAAFVEHYELAYIRYWQELLADLELSPLLGVDQAIDLLAAITGPTSPLRRLMSTVDAQTHFPEPEDDEAQPGGRIGALLGLVDQVRSDDGGPRPGARINDHFQQFHQYVASDNGAAPLDGLIALLDQLYDELSAFGSGFGDQDAMTLLGRDGGDTLRRLRTEAARTPAPFDGWLEALAGSGQEVALRNLRNQINQRYRSAVLPVCEELTSGRYPFDAGSSRDIAPSDFARLFGPGGVIEEFFNENLASLVDTSGGRWQWRSGQASALGIPRSVLDQFQRARLIQELFFGGANGPATSFELTPRYLDARARQFQLSMGEQSLVYRHGPPLAERFAWAGQGASTTVAFEDRGGQRPNVGYSGGWSWLRAIEAAEPAAESDTAYLANFNVGGYSARVSVEFDSSRNPLRNAEWRRFRCVGSL</sequence>
<dbReference type="InterPro" id="IPR017731">
    <property type="entry name" value="TssM1-like"/>
</dbReference>
<dbReference type="NCBIfam" id="TIGR03348">
    <property type="entry name" value="VI_IcmF"/>
    <property type="match status" value="1"/>
</dbReference>
<dbReference type="Pfam" id="PF06761">
    <property type="entry name" value="IcmF-related"/>
    <property type="match status" value="1"/>
</dbReference>
<evidence type="ECO:0000259" key="3">
    <source>
        <dbReference type="Pfam" id="PF06761"/>
    </source>
</evidence>
<accession>A0AAE3G1H4</accession>
<dbReference type="InterPro" id="IPR053156">
    <property type="entry name" value="T6SS_TssM-like"/>
</dbReference>
<keyword evidence="1" id="KW-0812">Transmembrane</keyword>
<keyword evidence="7" id="KW-1185">Reference proteome</keyword>
<keyword evidence="1" id="KW-1133">Transmembrane helix</keyword>
<dbReference type="PANTHER" id="PTHR36153:SF1">
    <property type="entry name" value="TYPE VI SECRETION SYSTEM COMPONENT TSSM1"/>
    <property type="match status" value="1"/>
</dbReference>
<dbReference type="SUPFAM" id="SSF52540">
    <property type="entry name" value="P-loop containing nucleoside triphosphate hydrolases"/>
    <property type="match status" value="1"/>
</dbReference>
<dbReference type="InterPro" id="IPR048677">
    <property type="entry name" value="TssM1_hel"/>
</dbReference>
<organism evidence="6 7">
    <name type="scientific">Natronocella acetinitrilica</name>
    <dbReference type="NCBI Taxonomy" id="414046"/>
    <lineage>
        <taxon>Bacteria</taxon>
        <taxon>Pseudomonadati</taxon>
        <taxon>Pseudomonadota</taxon>
        <taxon>Gammaproteobacteria</taxon>
        <taxon>Chromatiales</taxon>
        <taxon>Ectothiorhodospiraceae</taxon>
        <taxon>Natronocella</taxon>
    </lineage>
</organism>
<evidence type="ECO:0000313" key="6">
    <source>
        <dbReference type="EMBL" id="MCP1673921.1"/>
    </source>
</evidence>
<dbReference type="Pfam" id="PF21070">
    <property type="entry name" value="IcmF_helical"/>
    <property type="match status" value="1"/>
</dbReference>
<dbReference type="Proteomes" id="UP001205843">
    <property type="component" value="Unassembled WGS sequence"/>
</dbReference>
<dbReference type="InterPro" id="IPR010623">
    <property type="entry name" value="IcmF_C"/>
</dbReference>
<feature type="transmembrane region" description="Helical" evidence="1">
    <location>
        <begin position="12"/>
        <end position="32"/>
    </location>
</feature>
<dbReference type="InterPro" id="IPR025743">
    <property type="entry name" value="TssM1_N"/>
</dbReference>
<feature type="domain" description="Type VI secretion system component TssM1 helical" evidence="5">
    <location>
        <begin position="931"/>
        <end position="1027"/>
    </location>
</feature>
<evidence type="ECO:0000259" key="2">
    <source>
        <dbReference type="Pfam" id="PF06744"/>
    </source>
</evidence>
<evidence type="ECO:0000313" key="7">
    <source>
        <dbReference type="Proteomes" id="UP001205843"/>
    </source>
</evidence>
<feature type="domain" description="Type VI secretion system IcmF C-terminal" evidence="2">
    <location>
        <begin position="1037"/>
        <end position="1139"/>
    </location>
</feature>
<dbReference type="Pfam" id="PF06744">
    <property type="entry name" value="IcmF_C"/>
    <property type="match status" value="1"/>
</dbReference>
<protein>
    <submittedName>
        <fullName evidence="6">Type VI secretion system protein ImpL</fullName>
    </submittedName>
</protein>
<reference evidence="6" key="1">
    <citation type="submission" date="2022-03" db="EMBL/GenBank/DDBJ databases">
        <title>Genomic Encyclopedia of Type Strains, Phase III (KMG-III): the genomes of soil and plant-associated and newly described type strains.</title>
        <authorList>
            <person name="Whitman W."/>
        </authorList>
    </citation>
    <scope>NUCLEOTIDE SEQUENCE</scope>
    <source>
        <strain evidence="6">ANL 6-2</strain>
    </source>
</reference>
<feature type="transmembrane region" description="Helical" evidence="1">
    <location>
        <begin position="440"/>
        <end position="458"/>
    </location>
</feature>
<proteinExistence type="predicted"/>
<dbReference type="EMBL" id="JALJXV010000002">
    <property type="protein sequence ID" value="MCP1673921.1"/>
    <property type="molecule type" value="Genomic_DNA"/>
</dbReference>
<feature type="domain" description="Type VI secretion system component TssM1 N-terminal" evidence="4">
    <location>
        <begin position="187"/>
        <end position="445"/>
    </location>
</feature>
<dbReference type="Pfam" id="PF14331">
    <property type="entry name" value="IcmF-related_N"/>
    <property type="match status" value="1"/>
</dbReference>
<dbReference type="AlphaFoldDB" id="A0AAE3G1H4"/>
<gene>
    <name evidence="6" type="ORF">J2T57_001020</name>
</gene>
<feature type="transmembrane region" description="Helical" evidence="1">
    <location>
        <begin position="44"/>
        <end position="64"/>
    </location>
</feature>
<comment type="caution">
    <text evidence="6">The sequence shown here is derived from an EMBL/GenBank/DDBJ whole genome shotgun (WGS) entry which is preliminary data.</text>
</comment>
<feature type="domain" description="IcmF-related" evidence="3">
    <location>
        <begin position="496"/>
        <end position="798"/>
    </location>
</feature>
<keyword evidence="1" id="KW-0472">Membrane</keyword>
<dbReference type="InterPro" id="IPR009612">
    <property type="entry name" value="IcmF-rel"/>
</dbReference>